<dbReference type="Proteomes" id="UP000800235">
    <property type="component" value="Unassembled WGS sequence"/>
</dbReference>
<keyword evidence="3" id="KW-1185">Reference proteome</keyword>
<dbReference type="OrthoDB" id="5086500at2759"/>
<evidence type="ECO:0000313" key="2">
    <source>
        <dbReference type="EMBL" id="KAF2429702.1"/>
    </source>
</evidence>
<organism evidence="2 3">
    <name type="scientific">Tothia fuscella</name>
    <dbReference type="NCBI Taxonomy" id="1048955"/>
    <lineage>
        <taxon>Eukaryota</taxon>
        <taxon>Fungi</taxon>
        <taxon>Dikarya</taxon>
        <taxon>Ascomycota</taxon>
        <taxon>Pezizomycotina</taxon>
        <taxon>Dothideomycetes</taxon>
        <taxon>Pleosporomycetidae</taxon>
        <taxon>Venturiales</taxon>
        <taxon>Cylindrosympodiaceae</taxon>
        <taxon>Tothia</taxon>
    </lineage>
</organism>
<proteinExistence type="predicted"/>
<feature type="compositionally biased region" description="Polar residues" evidence="1">
    <location>
        <begin position="47"/>
        <end position="56"/>
    </location>
</feature>
<sequence>MPFGVPVAKEEVEYGNFGTSDNGKTWTIDWLHMNEAKFGQTSQRELTTAATSSIPNASKFVPPKESSKPSPHPLIRRGDPAVDALHLRWGPHWGGRVDPAKNYIESVDTTLVMPKTQSPQNARLEIWPSVFTTGQDLIQVVSISTDANGRKACNAKAGQWCSYASVYHVGATGQLTDGTSYAVDAGQIMNIKYEYDDHTGNTTQTVKLDGRLVDKFSTSSGKPYDYYLTVECQVWAHGPMDAHSYRYTTIRLNKADMSYRDAFQGTNMSHSDIETHDGGKTWYIDWIHVNESWFEKVLD</sequence>
<reference evidence="2" key="1">
    <citation type="journal article" date="2020" name="Stud. Mycol.">
        <title>101 Dothideomycetes genomes: a test case for predicting lifestyles and emergence of pathogens.</title>
        <authorList>
            <person name="Haridas S."/>
            <person name="Albert R."/>
            <person name="Binder M."/>
            <person name="Bloem J."/>
            <person name="Labutti K."/>
            <person name="Salamov A."/>
            <person name="Andreopoulos B."/>
            <person name="Baker S."/>
            <person name="Barry K."/>
            <person name="Bills G."/>
            <person name="Bluhm B."/>
            <person name="Cannon C."/>
            <person name="Castanera R."/>
            <person name="Culley D."/>
            <person name="Daum C."/>
            <person name="Ezra D."/>
            <person name="Gonzalez J."/>
            <person name="Henrissat B."/>
            <person name="Kuo A."/>
            <person name="Liang C."/>
            <person name="Lipzen A."/>
            <person name="Lutzoni F."/>
            <person name="Magnuson J."/>
            <person name="Mondo S."/>
            <person name="Nolan M."/>
            <person name="Ohm R."/>
            <person name="Pangilinan J."/>
            <person name="Park H.-J."/>
            <person name="Ramirez L."/>
            <person name="Alfaro M."/>
            <person name="Sun H."/>
            <person name="Tritt A."/>
            <person name="Yoshinaga Y."/>
            <person name="Zwiers L.-H."/>
            <person name="Turgeon B."/>
            <person name="Goodwin S."/>
            <person name="Spatafora J."/>
            <person name="Crous P."/>
            <person name="Grigoriev I."/>
        </authorList>
    </citation>
    <scope>NUCLEOTIDE SEQUENCE</scope>
    <source>
        <strain evidence="2">CBS 130266</strain>
    </source>
</reference>
<evidence type="ECO:0000256" key="1">
    <source>
        <dbReference type="SAM" id="MobiDB-lite"/>
    </source>
</evidence>
<name>A0A9P4NQB5_9PEZI</name>
<dbReference type="AlphaFoldDB" id="A0A9P4NQB5"/>
<accession>A0A9P4NQB5</accession>
<evidence type="ECO:0000313" key="3">
    <source>
        <dbReference type="Proteomes" id="UP000800235"/>
    </source>
</evidence>
<protein>
    <submittedName>
        <fullName evidence="2">Uncharacterized protein</fullName>
    </submittedName>
</protein>
<comment type="caution">
    <text evidence="2">The sequence shown here is derived from an EMBL/GenBank/DDBJ whole genome shotgun (WGS) entry which is preliminary data.</text>
</comment>
<dbReference type="EMBL" id="MU007044">
    <property type="protein sequence ID" value="KAF2429702.1"/>
    <property type="molecule type" value="Genomic_DNA"/>
</dbReference>
<gene>
    <name evidence="2" type="ORF">EJ08DRAFT_650161</name>
</gene>
<feature type="region of interest" description="Disordered" evidence="1">
    <location>
        <begin position="47"/>
        <end position="75"/>
    </location>
</feature>